<dbReference type="Pfam" id="PF00188">
    <property type="entry name" value="CAP"/>
    <property type="match status" value="1"/>
</dbReference>
<feature type="region of interest" description="Disordered" evidence="1">
    <location>
        <begin position="1"/>
        <end position="25"/>
    </location>
</feature>
<dbReference type="SUPFAM" id="SSF55797">
    <property type="entry name" value="PR-1-like"/>
    <property type="match status" value="1"/>
</dbReference>
<evidence type="ECO:0000259" key="2">
    <source>
        <dbReference type="Pfam" id="PF00188"/>
    </source>
</evidence>
<comment type="caution">
    <text evidence="3">The sequence shown here is derived from an EMBL/GenBank/DDBJ whole genome shotgun (WGS) entry which is preliminary data.</text>
</comment>
<dbReference type="PANTHER" id="PTHR31157:SF1">
    <property type="entry name" value="SCP DOMAIN-CONTAINING PROTEIN"/>
    <property type="match status" value="1"/>
</dbReference>
<dbReference type="Gene3D" id="3.40.33.10">
    <property type="entry name" value="CAP"/>
    <property type="match status" value="1"/>
</dbReference>
<organism evidence="3 4">
    <name type="scientific">Streptomyces coffeae</name>
    <dbReference type="NCBI Taxonomy" id="621382"/>
    <lineage>
        <taxon>Bacteria</taxon>
        <taxon>Bacillati</taxon>
        <taxon>Actinomycetota</taxon>
        <taxon>Actinomycetes</taxon>
        <taxon>Kitasatosporales</taxon>
        <taxon>Streptomycetaceae</taxon>
        <taxon>Streptomyces</taxon>
    </lineage>
</organism>
<dbReference type="CDD" id="cd05379">
    <property type="entry name" value="CAP_bacterial"/>
    <property type="match status" value="1"/>
</dbReference>
<reference evidence="3 4" key="1">
    <citation type="submission" date="2021-01" db="EMBL/GenBank/DDBJ databases">
        <title>WGS of actinomycetes isolated from Thailand.</title>
        <authorList>
            <person name="Thawai C."/>
        </authorList>
    </citation>
    <scope>NUCLEOTIDE SEQUENCE [LARGE SCALE GENOMIC DNA]</scope>
    <source>
        <strain evidence="3 4">CA1R205</strain>
    </source>
</reference>
<dbReference type="InterPro" id="IPR014044">
    <property type="entry name" value="CAP_dom"/>
</dbReference>
<dbReference type="EMBL" id="JAERRF010000026">
    <property type="protein sequence ID" value="MBL1101214.1"/>
    <property type="molecule type" value="Genomic_DNA"/>
</dbReference>
<feature type="compositionally biased region" description="Basic and acidic residues" evidence="1">
    <location>
        <begin position="142"/>
        <end position="163"/>
    </location>
</feature>
<dbReference type="PANTHER" id="PTHR31157">
    <property type="entry name" value="SCP DOMAIN-CONTAINING PROTEIN"/>
    <property type="match status" value="1"/>
</dbReference>
<evidence type="ECO:0000313" key="3">
    <source>
        <dbReference type="EMBL" id="MBL1101214.1"/>
    </source>
</evidence>
<evidence type="ECO:0000256" key="1">
    <source>
        <dbReference type="SAM" id="MobiDB-lite"/>
    </source>
</evidence>
<sequence length="310" mass="31817">MGRHRRSAPGPAVVPPRSGRHRGAHRSAFAPVRTGLLGMSAAVAVGAVAMASGLLPGGGHQIGGGNDSAGQVQAEGPADTGLGPQGTQSPSPSLPGQVPAGQGGDRSQAPSTSPSKPSEPSRPSTPSTSPSDRPGSPGSSDRGGDHDRGRGGGKGSSDHDRDTPPPSKPADPPADTSAPDKAGGREAAAEKQVLARVNKERAKVGCSPVTLDPKLSQLADDFSDDMSLRDFFDHVNPDGESPWERAERAGIVDLGGENIARGQSTAKDVMDTWMDSSSHRANILNCEYTTMGVGAHFDGDGPWWTQDFGF</sequence>
<feature type="compositionally biased region" description="Low complexity" evidence="1">
    <location>
        <begin position="110"/>
        <end position="140"/>
    </location>
</feature>
<dbReference type="InterPro" id="IPR035940">
    <property type="entry name" value="CAP_sf"/>
</dbReference>
<proteinExistence type="predicted"/>
<evidence type="ECO:0000313" key="4">
    <source>
        <dbReference type="Proteomes" id="UP000634229"/>
    </source>
</evidence>
<accession>A0ABS1NMH3</accession>
<name>A0ABS1NMH3_9ACTN</name>
<dbReference type="Proteomes" id="UP000634229">
    <property type="component" value="Unassembled WGS sequence"/>
</dbReference>
<feature type="region of interest" description="Disordered" evidence="1">
    <location>
        <begin position="61"/>
        <end position="190"/>
    </location>
</feature>
<keyword evidence="4" id="KW-1185">Reference proteome</keyword>
<gene>
    <name evidence="3" type="ORF">JK363_32050</name>
</gene>
<feature type="domain" description="SCP" evidence="2">
    <location>
        <begin position="194"/>
        <end position="308"/>
    </location>
</feature>
<protein>
    <submittedName>
        <fullName evidence="3">CAP domain-containing protein</fullName>
    </submittedName>
</protein>